<dbReference type="EMBL" id="RBAH01000007">
    <property type="protein sequence ID" value="RKN84803.1"/>
    <property type="molecule type" value="Genomic_DNA"/>
</dbReference>
<gene>
    <name evidence="1" type="ORF">D7M11_12540</name>
</gene>
<accession>A0A3B0CH64</accession>
<dbReference type="Proteomes" id="UP000282311">
    <property type="component" value="Unassembled WGS sequence"/>
</dbReference>
<evidence type="ECO:0000313" key="2">
    <source>
        <dbReference type="Proteomes" id="UP000282311"/>
    </source>
</evidence>
<protein>
    <recommendedName>
        <fullName evidence="3">YbjN domain-containing protein</fullName>
    </recommendedName>
</protein>
<reference evidence="1 2" key="1">
    <citation type="journal article" date="2007" name="Int. J. Syst. Evol. Microbiol.">
        <title>Paenibacillus ginsengarvi sp. nov., isolated from soil from ginseng cultivation.</title>
        <authorList>
            <person name="Yoon M.H."/>
            <person name="Ten L.N."/>
            <person name="Im W.T."/>
        </authorList>
    </citation>
    <scope>NUCLEOTIDE SEQUENCE [LARGE SCALE GENOMIC DNA]</scope>
    <source>
        <strain evidence="1 2">KCTC 13059</strain>
    </source>
</reference>
<comment type="caution">
    <text evidence="1">The sequence shown here is derived from an EMBL/GenBank/DDBJ whole genome shotgun (WGS) entry which is preliminary data.</text>
</comment>
<evidence type="ECO:0008006" key="3">
    <source>
        <dbReference type="Google" id="ProtNLM"/>
    </source>
</evidence>
<dbReference type="RefSeq" id="WP_120747545.1">
    <property type="nucleotide sequence ID" value="NZ_RBAH01000007.1"/>
</dbReference>
<dbReference type="OrthoDB" id="5243146at2"/>
<dbReference type="AlphaFoldDB" id="A0A3B0CH64"/>
<proteinExistence type="predicted"/>
<dbReference type="Pfam" id="PF10722">
    <property type="entry name" value="YbjN"/>
    <property type="match status" value="1"/>
</dbReference>
<name>A0A3B0CH64_9BACL</name>
<sequence length="173" mass="19452">MLNELAHARHLAQLGFLQTIVEEAGLPATMLEKSELLPIHILMAGFSQDGKGRDRFLHFSFLPLDDDELAAVQLLQLYVTFPFELPQERRAEMAQLLLDFNTRLPLGHFGVNEQNEIHYRYIYSLPASATFDKDETLSVIELFVQMCDLFGDAIEAVADGSLSWSEAISPVAN</sequence>
<organism evidence="1 2">
    <name type="scientific">Paenibacillus ginsengarvi</name>
    <dbReference type="NCBI Taxonomy" id="400777"/>
    <lineage>
        <taxon>Bacteria</taxon>
        <taxon>Bacillati</taxon>
        <taxon>Bacillota</taxon>
        <taxon>Bacilli</taxon>
        <taxon>Bacillales</taxon>
        <taxon>Paenibacillaceae</taxon>
        <taxon>Paenibacillus</taxon>
    </lineage>
</organism>
<dbReference type="InterPro" id="IPR019660">
    <property type="entry name" value="Put_sensory_transdc_reg_YbjN"/>
</dbReference>
<evidence type="ECO:0000313" key="1">
    <source>
        <dbReference type="EMBL" id="RKN84803.1"/>
    </source>
</evidence>
<keyword evidence="2" id="KW-1185">Reference proteome</keyword>